<protein>
    <recommendedName>
        <fullName evidence="1">Carrier domain-containing protein</fullName>
    </recommendedName>
</protein>
<sequence length="208" mass="23520">SQGMDSLAAVSLYNWLGQETGIYIPLVDLLQGLSIETIAKLVYNKLNEKEQTKSSAAKEQDSDFELINENEVQYSNTSTYTGLENIICLHRSNQNNTSTLFCITQISNDNNNEDLFTFFIDKLSNEKDETSSNDIYALQIPSSLSSSSISTYAQNLITQMRRIQPCGSYQIVAIRNKPEETIAHEMLKQLKTHLFVTNTQLHLLDTHN</sequence>
<dbReference type="Proteomes" id="UP000663845">
    <property type="component" value="Unassembled WGS sequence"/>
</dbReference>
<dbReference type="InterPro" id="IPR036736">
    <property type="entry name" value="ACP-like_sf"/>
</dbReference>
<organism evidence="2 3">
    <name type="scientific">Adineta steineri</name>
    <dbReference type="NCBI Taxonomy" id="433720"/>
    <lineage>
        <taxon>Eukaryota</taxon>
        <taxon>Metazoa</taxon>
        <taxon>Spiralia</taxon>
        <taxon>Gnathifera</taxon>
        <taxon>Rotifera</taxon>
        <taxon>Eurotatoria</taxon>
        <taxon>Bdelloidea</taxon>
        <taxon>Adinetida</taxon>
        <taxon>Adinetidae</taxon>
        <taxon>Adineta</taxon>
    </lineage>
</organism>
<dbReference type="SUPFAM" id="SSF47336">
    <property type="entry name" value="ACP-like"/>
    <property type="match status" value="1"/>
</dbReference>
<dbReference type="EMBL" id="CAJNOG010002490">
    <property type="protein sequence ID" value="CAF1507261.1"/>
    <property type="molecule type" value="Genomic_DNA"/>
</dbReference>
<dbReference type="PROSITE" id="PS50075">
    <property type="entry name" value="CARRIER"/>
    <property type="match status" value="1"/>
</dbReference>
<feature type="domain" description="Carrier" evidence="1">
    <location>
        <begin position="1"/>
        <end position="46"/>
    </location>
</feature>
<feature type="non-terminal residue" evidence="2">
    <location>
        <position position="1"/>
    </location>
</feature>
<name>A0A815TJD8_9BILA</name>
<reference evidence="2" key="1">
    <citation type="submission" date="2021-02" db="EMBL/GenBank/DDBJ databases">
        <authorList>
            <person name="Nowell W R."/>
        </authorList>
    </citation>
    <scope>NUCLEOTIDE SEQUENCE</scope>
</reference>
<comment type="caution">
    <text evidence="2">The sequence shown here is derived from an EMBL/GenBank/DDBJ whole genome shotgun (WGS) entry which is preliminary data.</text>
</comment>
<evidence type="ECO:0000313" key="3">
    <source>
        <dbReference type="Proteomes" id="UP000663845"/>
    </source>
</evidence>
<proteinExistence type="predicted"/>
<gene>
    <name evidence="2" type="ORF">JYZ213_LOCUS43827</name>
</gene>
<evidence type="ECO:0000259" key="1">
    <source>
        <dbReference type="PROSITE" id="PS50075"/>
    </source>
</evidence>
<dbReference type="AlphaFoldDB" id="A0A815TJD8"/>
<dbReference type="Pfam" id="PF23297">
    <property type="entry name" value="ACP_SdgA_C"/>
    <property type="match status" value="1"/>
</dbReference>
<evidence type="ECO:0000313" key="2">
    <source>
        <dbReference type="EMBL" id="CAF1507261.1"/>
    </source>
</evidence>
<accession>A0A815TJD8</accession>
<dbReference type="Gene3D" id="1.10.1200.10">
    <property type="entry name" value="ACP-like"/>
    <property type="match status" value="1"/>
</dbReference>
<dbReference type="InterPro" id="IPR009081">
    <property type="entry name" value="PP-bd_ACP"/>
</dbReference>